<proteinExistence type="predicted"/>
<dbReference type="InterPro" id="IPR013766">
    <property type="entry name" value="Thioredoxin_domain"/>
</dbReference>
<dbReference type="EMBL" id="JANIBK010000042">
    <property type="protein sequence ID" value="MCQ8128781.1"/>
    <property type="molecule type" value="Genomic_DNA"/>
</dbReference>
<evidence type="ECO:0000313" key="3">
    <source>
        <dbReference type="Proteomes" id="UP001524586"/>
    </source>
</evidence>
<comment type="caution">
    <text evidence="2">The sequence shown here is derived from an EMBL/GenBank/DDBJ whole genome shotgun (WGS) entry which is preliminary data.</text>
</comment>
<keyword evidence="3" id="KW-1185">Reference proteome</keyword>
<evidence type="ECO:0000313" key="2">
    <source>
        <dbReference type="EMBL" id="MCQ8128781.1"/>
    </source>
</evidence>
<reference evidence="2 3" key="1">
    <citation type="submission" date="2022-07" db="EMBL/GenBank/DDBJ databases">
        <title>Methylomonas rivi sp. nov., Methylomonas rosea sp. nov., Methylomonas aureus sp. nov. and Methylomonas subterranea sp. nov., four novel methanotrophs isolated from a freshwater creek and the deep terrestrial subsurface.</title>
        <authorList>
            <person name="Abin C."/>
            <person name="Sankaranarayanan K."/>
            <person name="Garner C."/>
            <person name="Sindelar R."/>
            <person name="Kotary K."/>
            <person name="Garner R."/>
            <person name="Barclay S."/>
            <person name="Lawson P."/>
            <person name="Krumholz L."/>
        </authorList>
    </citation>
    <scope>NUCLEOTIDE SEQUENCE [LARGE SCALE GENOMIC DNA]</scope>
    <source>
        <strain evidence="2 3">WSC-6</strain>
    </source>
</reference>
<dbReference type="RefSeq" id="WP_256615201.1">
    <property type="nucleotide sequence ID" value="NZ_JANIBK010000042.1"/>
</dbReference>
<sequence>MASAQVGHIAPLLPVAEWLQGDAVYFAQLRGQVVLVEVFQVNCPGCFLYSLPQAIDLHKRYAEQGLVVLGVATAFEDFDKNTRQNLQALLESGQVIGETLKALGEHGQLLNGAWQYRIPFPVAMDRLVKVEQPVSESSVDDYIRQNLPALAVQSAEYRQQIRQQVFRYLQQREYRAETFDCFALQGTPSHLLIDRQGVLRFSRFGFFPELESQIRELLAEPLSA</sequence>
<organism evidence="2 3">
    <name type="scientific">Methylomonas rivi</name>
    <dbReference type="NCBI Taxonomy" id="2952226"/>
    <lineage>
        <taxon>Bacteria</taxon>
        <taxon>Pseudomonadati</taxon>
        <taxon>Pseudomonadota</taxon>
        <taxon>Gammaproteobacteria</taxon>
        <taxon>Methylococcales</taxon>
        <taxon>Methylococcaceae</taxon>
        <taxon>Methylomonas</taxon>
    </lineage>
</organism>
<dbReference type="SUPFAM" id="SSF52833">
    <property type="entry name" value="Thioredoxin-like"/>
    <property type="match status" value="1"/>
</dbReference>
<dbReference type="PANTHER" id="PTHR42852:SF13">
    <property type="entry name" value="PROTEIN DIPZ"/>
    <property type="match status" value="1"/>
</dbReference>
<dbReference type="PANTHER" id="PTHR42852">
    <property type="entry name" value="THIOL:DISULFIDE INTERCHANGE PROTEIN DSBE"/>
    <property type="match status" value="1"/>
</dbReference>
<dbReference type="PROSITE" id="PS51352">
    <property type="entry name" value="THIOREDOXIN_2"/>
    <property type="match status" value="1"/>
</dbReference>
<dbReference type="Gene3D" id="3.40.30.10">
    <property type="entry name" value="Glutaredoxin"/>
    <property type="match status" value="1"/>
</dbReference>
<gene>
    <name evidence="2" type="ORF">NP596_09945</name>
</gene>
<dbReference type="InterPro" id="IPR036249">
    <property type="entry name" value="Thioredoxin-like_sf"/>
</dbReference>
<protein>
    <submittedName>
        <fullName evidence="2">TlpA family protein disulfide reductase</fullName>
    </submittedName>
</protein>
<feature type="domain" description="Thioredoxin" evidence="1">
    <location>
        <begin position="4"/>
        <end position="219"/>
    </location>
</feature>
<evidence type="ECO:0000259" key="1">
    <source>
        <dbReference type="PROSITE" id="PS51352"/>
    </source>
</evidence>
<dbReference type="InterPro" id="IPR050553">
    <property type="entry name" value="Thioredoxin_ResA/DsbE_sf"/>
</dbReference>
<dbReference type="Proteomes" id="UP001524586">
    <property type="component" value="Unassembled WGS sequence"/>
</dbReference>
<accession>A0ABT1U6U1</accession>
<name>A0ABT1U6U1_9GAMM</name>